<dbReference type="Proteomes" id="UP000829102">
    <property type="component" value="Segment"/>
</dbReference>
<sequence>MTHGVAATSGHLANNGGIRGHSAGPVFPFVIYAQGEFGALSYWILQPNGLRIGGFTTWEKAEGFATRLKMFGQLDPDAPTTAAVMAAAVAEESYTYYLDAPDGLDSLWRWRVRTGADADDRAEMTHPGLYGTWGKSSYTNREVRTDASFRSIGSDPQWQ</sequence>
<keyword evidence="2" id="KW-1185">Reference proteome</keyword>
<proteinExistence type="predicted"/>
<protein>
    <submittedName>
        <fullName evidence="1">Uncharacterized protein</fullName>
    </submittedName>
</protein>
<evidence type="ECO:0000313" key="2">
    <source>
        <dbReference type="Proteomes" id="UP000829102"/>
    </source>
</evidence>
<evidence type="ECO:0000313" key="1">
    <source>
        <dbReference type="EMBL" id="UNA01140.1"/>
    </source>
</evidence>
<name>A0AAE9JVF0_9CAUD</name>
<gene>
    <name evidence="1" type="ORF">Loshitsa2_00012</name>
</gene>
<accession>A0AAE9JVF0</accession>
<dbReference type="EMBL" id="OM513680">
    <property type="protein sequence ID" value="UNA01140.1"/>
    <property type="molecule type" value="Genomic_DNA"/>
</dbReference>
<reference evidence="1 2" key="1">
    <citation type="journal article" date="2022" name="Arch. Virol.">
        <title>Two novel Erwinia amylovora bacteriophages, Loshitsa2 and Micant, isolated in Belarus.</title>
        <authorList>
            <person name="Besarab N.V."/>
            <person name="Letarov A.V."/>
            <person name="Kulikov E.E."/>
            <person name="Babenko V.V."/>
            <person name="Belalov I.S."/>
            <person name="Lagonenko A.L."/>
            <person name="Golomidova A.K."/>
            <person name="Evtushenkov A.N."/>
        </authorList>
    </citation>
    <scope>NUCLEOTIDE SEQUENCE [LARGE SCALE GENOMIC DNA]</scope>
</reference>
<organism evidence="1 2">
    <name type="scientific">Erwinia phage Loshitsa2</name>
    <dbReference type="NCBI Taxonomy" id="2923254"/>
    <lineage>
        <taxon>Viruses</taxon>
        <taxon>Duplodnaviria</taxon>
        <taxon>Heunggongvirae</taxon>
        <taxon>Uroviricota</taxon>
        <taxon>Caudoviricetes</taxon>
        <taxon>Autographivirales</taxon>
        <taxon>Autoscriptoviridae</taxon>
        <taxon>Slopekvirinae</taxon>
        <taxon>Micantvirus</taxon>
        <taxon>Micantvirus loshitsa2</taxon>
    </lineage>
</organism>